<dbReference type="NCBIfam" id="NF003716">
    <property type="entry name" value="PRK05326.1-3"/>
    <property type="match status" value="1"/>
</dbReference>
<accession>A0ABY7GKY1</accession>
<feature type="transmembrane region" description="Helical" evidence="9">
    <location>
        <begin position="283"/>
        <end position="300"/>
    </location>
</feature>
<feature type="transmembrane region" description="Helical" evidence="9">
    <location>
        <begin position="306"/>
        <end position="324"/>
    </location>
</feature>
<keyword evidence="12" id="KW-1185">Reference proteome</keyword>
<evidence type="ECO:0000256" key="7">
    <source>
        <dbReference type="ARBA" id="ARBA00023065"/>
    </source>
</evidence>
<reference evidence="11" key="1">
    <citation type="submission" date="2022-11" db="EMBL/GenBank/DDBJ databases">
        <title>Methylomonas rapida sp. nov., Carotenoid-Producing Obligate Methanotrophs with High Growth Characteristics and Biotechnological Potential.</title>
        <authorList>
            <person name="Tikhonova E.N."/>
            <person name="Suleimanov R.Z."/>
            <person name="Miroshnikov K."/>
            <person name="Oshkin I.Y."/>
            <person name="Belova S.E."/>
            <person name="Danilova O.V."/>
            <person name="Ashikhmin A."/>
            <person name="Konopkin A."/>
            <person name="But S.Y."/>
            <person name="Khmelenina V.N."/>
            <person name="Kuznetsov N."/>
            <person name="Pimenov N.V."/>
            <person name="Dedysh S.N."/>
        </authorList>
    </citation>
    <scope>NUCLEOTIDE SEQUENCE</scope>
    <source>
        <strain evidence="11">MP1</strain>
    </source>
</reference>
<evidence type="ECO:0000256" key="5">
    <source>
        <dbReference type="ARBA" id="ARBA00022692"/>
    </source>
</evidence>
<comment type="subcellular location">
    <subcellularLocation>
        <location evidence="1">Cell membrane</location>
        <topology evidence="1">Multi-pass membrane protein</topology>
    </subcellularLocation>
</comment>
<protein>
    <submittedName>
        <fullName evidence="11">Potassium/proton antiporter</fullName>
    </submittedName>
</protein>
<feature type="transmembrane region" description="Helical" evidence="9">
    <location>
        <begin position="130"/>
        <end position="151"/>
    </location>
</feature>
<dbReference type="InterPro" id="IPR006153">
    <property type="entry name" value="Cation/H_exchanger_TM"/>
</dbReference>
<keyword evidence="5 9" id="KW-0812">Transmembrane</keyword>
<evidence type="ECO:0000256" key="4">
    <source>
        <dbReference type="ARBA" id="ARBA00022475"/>
    </source>
</evidence>
<sequence>MPSIEFVSLAGAVLLLISIFSSKLANKVGIPSLLFFLLTGWLIGNFGGVMLDNIEIAKFIGDFALIFILFAGGYDSHWPNIQPVLWQGLCLSTFGVFITMLLLGSFAWFILGSFSSFSLGIHGITFAEGLLLAAIVSSTDAAAVFSVLRSSRLDLKGKLQPLLELESSSNDPMAVLLTTSLISYIGAGHASWLEGGLFLVMQLTIGVVIGYGAGRGMVWLLNHLGLSSAGLYAIASIALVLLTFSAATFFKGNGFLAVYVAGVVAGNHKVVHQNYIGAFHDSFAWLMQIIMFLTLGMLSVPHKAELSALASVAVAVSLFLMFVARPLSVFISLSWSKISIKEKLLISWVGLRGSVPIVLATFPLAFGIKEAGEIFVLVSCIVVMSVLIQGFSLAPVARWLGLADKK</sequence>
<keyword evidence="7" id="KW-0406">Ion transport</keyword>
<evidence type="ECO:0000313" key="11">
    <source>
        <dbReference type="EMBL" id="WAR45154.1"/>
    </source>
</evidence>
<evidence type="ECO:0000256" key="3">
    <source>
        <dbReference type="ARBA" id="ARBA00022449"/>
    </source>
</evidence>
<evidence type="ECO:0000259" key="10">
    <source>
        <dbReference type="Pfam" id="PF00999"/>
    </source>
</evidence>
<dbReference type="InterPro" id="IPR038770">
    <property type="entry name" value="Na+/solute_symporter_sf"/>
</dbReference>
<name>A0ABY7GKY1_9GAMM</name>
<proteinExistence type="predicted"/>
<organism evidence="11 12">
    <name type="scientific">Methylomonas rapida</name>
    <dbReference type="NCBI Taxonomy" id="2963939"/>
    <lineage>
        <taxon>Bacteria</taxon>
        <taxon>Pseudomonadati</taxon>
        <taxon>Pseudomonadota</taxon>
        <taxon>Gammaproteobacteria</taxon>
        <taxon>Methylococcales</taxon>
        <taxon>Methylococcaceae</taxon>
        <taxon>Methylomonas</taxon>
    </lineage>
</organism>
<feature type="transmembrane region" description="Helical" evidence="9">
    <location>
        <begin position="374"/>
        <end position="397"/>
    </location>
</feature>
<dbReference type="EMBL" id="CP113517">
    <property type="protein sequence ID" value="WAR45154.1"/>
    <property type="molecule type" value="Genomic_DNA"/>
</dbReference>
<dbReference type="RefSeq" id="WP_255190123.1">
    <property type="nucleotide sequence ID" value="NZ_CP113517.1"/>
</dbReference>
<dbReference type="Pfam" id="PF00999">
    <property type="entry name" value="Na_H_Exchanger"/>
    <property type="match status" value="1"/>
</dbReference>
<feature type="transmembrane region" description="Helical" evidence="9">
    <location>
        <begin position="172"/>
        <end position="190"/>
    </location>
</feature>
<feature type="transmembrane region" description="Helical" evidence="9">
    <location>
        <begin position="345"/>
        <end position="368"/>
    </location>
</feature>
<keyword evidence="4" id="KW-1003">Cell membrane</keyword>
<keyword evidence="6 9" id="KW-1133">Transmembrane helix</keyword>
<feature type="domain" description="Cation/H+ exchanger transmembrane" evidence="10">
    <location>
        <begin position="16"/>
        <end position="399"/>
    </location>
</feature>
<feature type="transmembrane region" description="Helical" evidence="9">
    <location>
        <begin position="226"/>
        <end position="247"/>
    </location>
</feature>
<feature type="transmembrane region" description="Helical" evidence="9">
    <location>
        <begin position="86"/>
        <end position="110"/>
    </location>
</feature>
<dbReference type="Proteomes" id="UP001162780">
    <property type="component" value="Chromosome"/>
</dbReference>
<feature type="transmembrane region" description="Helical" evidence="9">
    <location>
        <begin position="32"/>
        <end position="50"/>
    </location>
</feature>
<evidence type="ECO:0000256" key="9">
    <source>
        <dbReference type="SAM" id="Phobius"/>
    </source>
</evidence>
<dbReference type="PANTHER" id="PTHR32507:SF7">
    <property type="entry name" value="K(+)_H(+) ANTIPORTER NHAP2"/>
    <property type="match status" value="1"/>
</dbReference>
<evidence type="ECO:0000256" key="2">
    <source>
        <dbReference type="ARBA" id="ARBA00022448"/>
    </source>
</evidence>
<evidence type="ECO:0000256" key="1">
    <source>
        <dbReference type="ARBA" id="ARBA00004651"/>
    </source>
</evidence>
<keyword evidence="8 9" id="KW-0472">Membrane</keyword>
<evidence type="ECO:0000256" key="6">
    <source>
        <dbReference type="ARBA" id="ARBA00022989"/>
    </source>
</evidence>
<feature type="transmembrane region" description="Helical" evidence="9">
    <location>
        <begin position="56"/>
        <end position="74"/>
    </location>
</feature>
<feature type="transmembrane region" description="Helical" evidence="9">
    <location>
        <begin position="6"/>
        <end position="25"/>
    </location>
</feature>
<dbReference type="Gene3D" id="1.20.1530.20">
    <property type="match status" value="1"/>
</dbReference>
<evidence type="ECO:0000313" key="12">
    <source>
        <dbReference type="Proteomes" id="UP001162780"/>
    </source>
</evidence>
<gene>
    <name evidence="11" type="ORF">NM686_001200</name>
</gene>
<dbReference type="NCBIfam" id="NF003715">
    <property type="entry name" value="PRK05326.1-2"/>
    <property type="match status" value="1"/>
</dbReference>
<feature type="transmembrane region" description="Helical" evidence="9">
    <location>
        <begin position="196"/>
        <end position="214"/>
    </location>
</feature>
<keyword evidence="3" id="KW-0050">Antiport</keyword>
<dbReference type="PANTHER" id="PTHR32507">
    <property type="entry name" value="NA(+)/H(+) ANTIPORTER 1"/>
    <property type="match status" value="1"/>
</dbReference>
<evidence type="ECO:0000256" key="8">
    <source>
        <dbReference type="ARBA" id="ARBA00023136"/>
    </source>
</evidence>
<keyword evidence="2" id="KW-0813">Transport</keyword>